<dbReference type="PANTHER" id="PTHR10039:SF5">
    <property type="entry name" value="NACHT DOMAIN-CONTAINING PROTEIN"/>
    <property type="match status" value="1"/>
</dbReference>
<evidence type="ECO:0000313" key="1">
    <source>
        <dbReference type="EMBL" id="OKO99972.1"/>
    </source>
</evidence>
<reference evidence="1 2" key="1">
    <citation type="submission" date="2016-10" db="EMBL/GenBank/DDBJ databases">
        <title>Genome sequence of the ascomycete fungus Penicillium subrubescens.</title>
        <authorList>
            <person name="De Vries R.P."/>
            <person name="Peng M."/>
            <person name="Dilokpimol A."/>
            <person name="Hilden K."/>
            <person name="Makela M.R."/>
            <person name="Grigoriev I."/>
            <person name="Riley R."/>
            <person name="Granchi Z."/>
        </authorList>
    </citation>
    <scope>NUCLEOTIDE SEQUENCE [LARGE SCALE GENOMIC DNA]</scope>
    <source>
        <strain evidence="1 2">CBS 132785</strain>
    </source>
</reference>
<keyword evidence="2" id="KW-1185">Reference proteome</keyword>
<dbReference type="Proteomes" id="UP000186955">
    <property type="component" value="Unassembled WGS sequence"/>
</dbReference>
<evidence type="ECO:0000313" key="2">
    <source>
        <dbReference type="Proteomes" id="UP000186955"/>
    </source>
</evidence>
<gene>
    <name evidence="1" type="ORF">PENSUB_8189</name>
</gene>
<evidence type="ECO:0008006" key="3">
    <source>
        <dbReference type="Google" id="ProtNLM"/>
    </source>
</evidence>
<dbReference type="AlphaFoldDB" id="A0A1Q5TIC4"/>
<sequence length="528" mass="60582">MIPWSRKELLSGLQKIARQTASSNALCIFIDSLDEYEGQHEDLFNVLSNIAHASPIKLWVASRPCNVFEKALGKNQTPKLYLENLNRPYIELFVKNKLQNRADFQALALSGPYAAELASDIVERSKGVFLWVNLVVLLVKQGLVNEDRLVDLKRRVSAYPADLNDFFRHIMDSLQVQIARGFSVALAAKKPLSVVSFWYLDELELNPDVAITKQVDKLAVKNERLECFWMEEVRKMGARINGRFKRFLEIYVTYHGRLQRVLKKWTPSTFDVHYALCNIQLAEVKELHPKLAYSQTLARLTEGIFYSARQFEKFHHRSLSIVLEHLDHTITGYGHRLYPWENPEDGNLIIEAVMSNLAYFTSNRFEKDVISEETRLKRLQRMFNIMKYLTADGLHDPQSHIEVVGNPLDMILLLVEARPVTGYIPFRTVLLGLEFYDNGTILGILLCLCKSGLVDLEEFRELVAHVRRLTNLWNAKELEEMTRVASKATIGPALSKAQVGRFGKTKYTKEKGKLHRWLGKLKSGCSIS</sequence>
<protein>
    <recommendedName>
        <fullName evidence="3">NACHT domain-containing protein</fullName>
    </recommendedName>
</protein>
<dbReference type="STRING" id="1316194.A0A1Q5TIC4"/>
<comment type="caution">
    <text evidence="1">The sequence shown here is derived from an EMBL/GenBank/DDBJ whole genome shotgun (WGS) entry which is preliminary data.</text>
</comment>
<organism evidence="1 2">
    <name type="scientific">Penicillium subrubescens</name>
    <dbReference type="NCBI Taxonomy" id="1316194"/>
    <lineage>
        <taxon>Eukaryota</taxon>
        <taxon>Fungi</taxon>
        <taxon>Dikarya</taxon>
        <taxon>Ascomycota</taxon>
        <taxon>Pezizomycotina</taxon>
        <taxon>Eurotiomycetes</taxon>
        <taxon>Eurotiomycetidae</taxon>
        <taxon>Eurotiales</taxon>
        <taxon>Aspergillaceae</taxon>
        <taxon>Penicillium</taxon>
    </lineage>
</organism>
<accession>A0A1Q5TIC4</accession>
<name>A0A1Q5TIC4_9EURO</name>
<dbReference type="PANTHER" id="PTHR10039">
    <property type="entry name" value="AMELOGENIN"/>
    <property type="match status" value="1"/>
</dbReference>
<proteinExistence type="predicted"/>
<dbReference type="EMBL" id="MNBE01000653">
    <property type="protein sequence ID" value="OKO99972.1"/>
    <property type="molecule type" value="Genomic_DNA"/>
</dbReference>